<dbReference type="RefSeq" id="WP_135283495.1">
    <property type="nucleotide sequence ID" value="NZ_SMLL01000001.1"/>
</dbReference>
<keyword evidence="2" id="KW-0813">Transport</keyword>
<dbReference type="InterPro" id="IPR044527">
    <property type="entry name" value="NrtA/CpmA_ABC-bd_dom"/>
</dbReference>
<dbReference type="InterPro" id="IPR006311">
    <property type="entry name" value="TAT_signal"/>
</dbReference>
<keyword evidence="4" id="KW-0997">Cell inner membrane</keyword>
<comment type="subcellular location">
    <subcellularLocation>
        <location evidence="1">Endomembrane system</location>
    </subcellularLocation>
</comment>
<dbReference type="Pfam" id="PF13379">
    <property type="entry name" value="NMT1_2"/>
    <property type="match status" value="1"/>
</dbReference>
<evidence type="ECO:0000256" key="1">
    <source>
        <dbReference type="ARBA" id="ARBA00004308"/>
    </source>
</evidence>
<accession>A0A4Z0BZE3</accession>
<dbReference type="PANTHER" id="PTHR30024:SF7">
    <property type="entry name" value="NITRATE_NITRITE BINDING PROTEIN NRTA"/>
    <property type="match status" value="1"/>
</dbReference>
<sequence length="434" mass="47567">MQSKSNTVSRRTVIKGSAALGAASLAGGLWPLAAAAQGTALETKAAKLGFIALTDAAPLFVADEKGFFKKHGMTEVEVLKQSSWGTTRDNIVLGSKNNGIDGAHILTPMPYLISTGAVTPNNVPVPMNILARLNLGGQCISVGNEYMDLKVGLDTREFKKALQAKAAKTGKPVAAAMTFPGGTHDMWMRYWLAAGGIDPNKDISTIVVPPAQMVANMKVGSMDTFCVCEPWNHQLIHQKIGYTANTTSEIWQNHPEKAFALRADYVQANPNATRALLKAVMEAQMYCEDPKNRAEVAEICSRRRWINAPLADIVDRMKGDFDYGTGRVVSNSPHQMRYWKDQASYPFQSHDLWFLTENIRWGYLPPNLDTKALIAKVNREDLWRVAAKELGVAASDIPTSTSRGVEKFFDGKVFDPANPKAYLDSLSIKYLKSA</sequence>
<gene>
    <name evidence="9" type="ORF">EZ242_02365</name>
</gene>
<comment type="similarity">
    <text evidence="7">Belongs to the CmpA/NrtA family.</text>
</comment>
<evidence type="ECO:0000256" key="6">
    <source>
        <dbReference type="ARBA" id="ARBA00023136"/>
    </source>
</evidence>
<dbReference type="PANTHER" id="PTHR30024">
    <property type="entry name" value="ALIPHATIC SULFONATES-BINDING PROTEIN-RELATED"/>
    <property type="match status" value="1"/>
</dbReference>
<dbReference type="GO" id="GO:0012505">
    <property type="term" value="C:endomembrane system"/>
    <property type="evidence" value="ECO:0007669"/>
    <property type="project" value="UniProtKB-SubCell"/>
</dbReference>
<keyword evidence="10" id="KW-1185">Reference proteome</keyword>
<proteinExistence type="inferred from homology"/>
<dbReference type="Gene3D" id="3.40.190.10">
    <property type="entry name" value="Periplasmic binding protein-like II"/>
    <property type="match status" value="2"/>
</dbReference>
<dbReference type="CDD" id="cd13553">
    <property type="entry name" value="PBP2_NrtA_CpmA_like"/>
    <property type="match status" value="1"/>
</dbReference>
<comment type="caution">
    <text evidence="9">The sequence shown here is derived from an EMBL/GenBank/DDBJ whole genome shotgun (WGS) entry which is preliminary data.</text>
</comment>
<dbReference type="EMBL" id="SMLL01000001">
    <property type="protein sequence ID" value="TFZ04613.1"/>
    <property type="molecule type" value="Genomic_DNA"/>
</dbReference>
<evidence type="ECO:0000256" key="4">
    <source>
        <dbReference type="ARBA" id="ARBA00022519"/>
    </source>
</evidence>
<keyword evidence="3" id="KW-1003">Cell membrane</keyword>
<evidence type="ECO:0000256" key="7">
    <source>
        <dbReference type="ARBA" id="ARBA00024031"/>
    </source>
</evidence>
<dbReference type="SUPFAM" id="SSF53850">
    <property type="entry name" value="Periplasmic binding protein-like II"/>
    <property type="match status" value="1"/>
</dbReference>
<evidence type="ECO:0000256" key="5">
    <source>
        <dbReference type="ARBA" id="ARBA00022729"/>
    </source>
</evidence>
<organism evidence="9 10">
    <name type="scientific">Ramlibacter rhizophilus</name>
    <dbReference type="NCBI Taxonomy" id="1781167"/>
    <lineage>
        <taxon>Bacteria</taxon>
        <taxon>Pseudomonadati</taxon>
        <taxon>Pseudomonadota</taxon>
        <taxon>Betaproteobacteria</taxon>
        <taxon>Burkholderiales</taxon>
        <taxon>Comamonadaceae</taxon>
        <taxon>Ramlibacter</taxon>
    </lineage>
</organism>
<evidence type="ECO:0000313" key="9">
    <source>
        <dbReference type="EMBL" id="TFZ04613.1"/>
    </source>
</evidence>
<keyword evidence="5 8" id="KW-0732">Signal</keyword>
<feature type="chain" id="PRO_5021346579" evidence="8">
    <location>
        <begin position="36"/>
        <end position="434"/>
    </location>
</feature>
<dbReference type="PROSITE" id="PS51318">
    <property type="entry name" value="TAT"/>
    <property type="match status" value="1"/>
</dbReference>
<feature type="signal peptide" evidence="8">
    <location>
        <begin position="1"/>
        <end position="35"/>
    </location>
</feature>
<dbReference type="Proteomes" id="UP000297564">
    <property type="component" value="Unassembled WGS sequence"/>
</dbReference>
<evidence type="ECO:0000256" key="8">
    <source>
        <dbReference type="SAM" id="SignalP"/>
    </source>
</evidence>
<evidence type="ECO:0000313" key="10">
    <source>
        <dbReference type="Proteomes" id="UP000297564"/>
    </source>
</evidence>
<evidence type="ECO:0000256" key="3">
    <source>
        <dbReference type="ARBA" id="ARBA00022475"/>
    </source>
</evidence>
<keyword evidence="6" id="KW-0472">Membrane</keyword>
<name>A0A4Z0BZE3_9BURK</name>
<dbReference type="OrthoDB" id="9789215at2"/>
<dbReference type="AlphaFoldDB" id="A0A4Z0BZE3"/>
<reference evidence="9 10" key="1">
    <citation type="submission" date="2019-03" db="EMBL/GenBank/DDBJ databases">
        <title>Ramlibacter rhizophilus CCTCC AB2015357, whole genome shotgun sequence.</title>
        <authorList>
            <person name="Zhang X."/>
            <person name="Feng G."/>
            <person name="Zhu H."/>
        </authorList>
    </citation>
    <scope>NUCLEOTIDE SEQUENCE [LARGE SCALE GENOMIC DNA]</scope>
    <source>
        <strain evidence="9 10">CCTCC AB2015357</strain>
    </source>
</reference>
<protein>
    <submittedName>
        <fullName evidence="9">Nitrate ABC transporter substrate-binding protein</fullName>
    </submittedName>
</protein>
<evidence type="ECO:0000256" key="2">
    <source>
        <dbReference type="ARBA" id="ARBA00022448"/>
    </source>
</evidence>